<comment type="caution">
    <text evidence="1">The sequence shown here is derived from an EMBL/GenBank/DDBJ whole genome shotgun (WGS) entry which is preliminary data.</text>
</comment>
<protein>
    <submittedName>
        <fullName evidence="1">Nuclear transport factor 2</fullName>
    </submittedName>
</protein>
<name>A0ACC2U588_9FUNG</name>
<gene>
    <name evidence="1" type="primary">NTF2_2</name>
    <name evidence="1" type="ORF">DSO57_1007682</name>
</gene>
<accession>A0ACC2U588</accession>
<evidence type="ECO:0000313" key="2">
    <source>
        <dbReference type="Proteomes" id="UP001165960"/>
    </source>
</evidence>
<sequence length="134" mass="14983">MSSSNLKELVSYSALGAQKFVTHYYNIMDTKRTNLPQLYRENSKIPRHNLSGFTGLNEVIGLPATKYSVRCFNSHPLPMSPSVQGSCCILVNVSGDVVYGADRRGRAFSQTFILAPDVEKSNTFYVSNDCFRFV</sequence>
<evidence type="ECO:0000313" key="1">
    <source>
        <dbReference type="EMBL" id="KAJ9082087.1"/>
    </source>
</evidence>
<dbReference type="EMBL" id="QTSX02001443">
    <property type="protein sequence ID" value="KAJ9082087.1"/>
    <property type="molecule type" value="Genomic_DNA"/>
</dbReference>
<keyword evidence="2" id="KW-1185">Reference proteome</keyword>
<reference evidence="1" key="1">
    <citation type="submission" date="2022-04" db="EMBL/GenBank/DDBJ databases">
        <title>Genome of the entomopathogenic fungus Entomophthora muscae.</title>
        <authorList>
            <person name="Elya C."/>
            <person name="Lovett B.R."/>
            <person name="Lee E."/>
            <person name="Macias A.M."/>
            <person name="Hajek A.E."/>
            <person name="De Bivort B.L."/>
            <person name="Kasson M.T."/>
            <person name="De Fine Licht H.H."/>
            <person name="Stajich J.E."/>
        </authorList>
    </citation>
    <scope>NUCLEOTIDE SEQUENCE</scope>
    <source>
        <strain evidence="1">Berkeley</strain>
    </source>
</reference>
<dbReference type="Proteomes" id="UP001165960">
    <property type="component" value="Unassembled WGS sequence"/>
</dbReference>
<proteinExistence type="predicted"/>
<organism evidence="1 2">
    <name type="scientific">Entomophthora muscae</name>
    <dbReference type="NCBI Taxonomy" id="34485"/>
    <lineage>
        <taxon>Eukaryota</taxon>
        <taxon>Fungi</taxon>
        <taxon>Fungi incertae sedis</taxon>
        <taxon>Zoopagomycota</taxon>
        <taxon>Entomophthoromycotina</taxon>
        <taxon>Entomophthoromycetes</taxon>
        <taxon>Entomophthorales</taxon>
        <taxon>Entomophthoraceae</taxon>
        <taxon>Entomophthora</taxon>
    </lineage>
</organism>